<reference evidence="1" key="1">
    <citation type="submission" date="2021-06" db="EMBL/GenBank/DDBJ databases">
        <authorList>
            <person name="Kallberg Y."/>
            <person name="Tangrot J."/>
            <person name="Rosling A."/>
        </authorList>
    </citation>
    <scope>NUCLEOTIDE SEQUENCE</scope>
    <source>
        <strain evidence="1">28 12/20/2015</strain>
    </source>
</reference>
<comment type="caution">
    <text evidence="1">The sequence shown here is derived from an EMBL/GenBank/DDBJ whole genome shotgun (WGS) entry which is preliminary data.</text>
</comment>
<evidence type="ECO:0000313" key="2">
    <source>
        <dbReference type="Proteomes" id="UP000789366"/>
    </source>
</evidence>
<dbReference type="EMBL" id="CAJVPW010022127">
    <property type="protein sequence ID" value="CAG8696264.1"/>
    <property type="molecule type" value="Genomic_DNA"/>
</dbReference>
<name>A0ACA9PET2_9GLOM</name>
<gene>
    <name evidence="1" type="ORF">SPELUC_LOCUS11035</name>
</gene>
<protein>
    <submittedName>
        <fullName evidence="1">4772_t:CDS:1</fullName>
    </submittedName>
</protein>
<dbReference type="Proteomes" id="UP000789366">
    <property type="component" value="Unassembled WGS sequence"/>
</dbReference>
<organism evidence="1 2">
    <name type="scientific">Cetraspora pellucida</name>
    <dbReference type="NCBI Taxonomy" id="1433469"/>
    <lineage>
        <taxon>Eukaryota</taxon>
        <taxon>Fungi</taxon>
        <taxon>Fungi incertae sedis</taxon>
        <taxon>Mucoromycota</taxon>
        <taxon>Glomeromycotina</taxon>
        <taxon>Glomeromycetes</taxon>
        <taxon>Diversisporales</taxon>
        <taxon>Gigasporaceae</taxon>
        <taxon>Cetraspora</taxon>
    </lineage>
</organism>
<feature type="non-terminal residue" evidence="1">
    <location>
        <position position="72"/>
    </location>
</feature>
<keyword evidence="2" id="KW-1185">Reference proteome</keyword>
<evidence type="ECO:0000313" key="1">
    <source>
        <dbReference type="EMBL" id="CAG8696264.1"/>
    </source>
</evidence>
<proteinExistence type="predicted"/>
<sequence length="72" mass="7953">MSQQHIRGPGKHRFTNNIIVLGTKLTNKHNTYGVCKACNNALDNDSMSDVTTSNNTSPSTKAISKKKQKSYQ</sequence>
<accession>A0ACA9PET2</accession>